<name>A0ABT6XA95_9BURK</name>
<evidence type="ECO:0000313" key="5">
    <source>
        <dbReference type="EMBL" id="MDI9235060.1"/>
    </source>
</evidence>
<dbReference type="SUPFAM" id="SSF46689">
    <property type="entry name" value="Homeodomain-like"/>
    <property type="match status" value="1"/>
</dbReference>
<dbReference type="PANTHER" id="PTHR47894:SF1">
    <property type="entry name" value="HTH-TYPE TRANSCRIPTIONAL REGULATOR VQSM"/>
    <property type="match status" value="1"/>
</dbReference>
<dbReference type="InterPro" id="IPR018060">
    <property type="entry name" value="HTH_AraC"/>
</dbReference>
<dbReference type="SMART" id="SM00342">
    <property type="entry name" value="HTH_ARAC"/>
    <property type="match status" value="1"/>
</dbReference>
<reference evidence="5" key="1">
    <citation type="submission" date="2023-05" db="EMBL/GenBank/DDBJ databases">
        <title>Limnohabitans sp. strain HM2-2 Genome sequencing and assembly.</title>
        <authorList>
            <person name="Jung Y."/>
        </authorList>
    </citation>
    <scope>NUCLEOTIDE SEQUENCE</scope>
    <source>
        <strain evidence="5">HM2-2</strain>
    </source>
</reference>
<evidence type="ECO:0000259" key="4">
    <source>
        <dbReference type="PROSITE" id="PS01124"/>
    </source>
</evidence>
<keyword evidence="1" id="KW-0805">Transcription regulation</keyword>
<proteinExistence type="predicted"/>
<organism evidence="5 6">
    <name type="scientific">Limnohabitans lacus</name>
    <dbReference type="NCBI Taxonomy" id="3045173"/>
    <lineage>
        <taxon>Bacteria</taxon>
        <taxon>Pseudomonadati</taxon>
        <taxon>Pseudomonadota</taxon>
        <taxon>Betaproteobacteria</taxon>
        <taxon>Burkholderiales</taxon>
        <taxon>Comamonadaceae</taxon>
        <taxon>Limnohabitans</taxon>
    </lineage>
</organism>
<dbReference type="InterPro" id="IPR032687">
    <property type="entry name" value="AraC-type_N"/>
</dbReference>
<evidence type="ECO:0000256" key="2">
    <source>
        <dbReference type="ARBA" id="ARBA00023125"/>
    </source>
</evidence>
<feature type="domain" description="HTH araC/xylS-type" evidence="4">
    <location>
        <begin position="239"/>
        <end position="336"/>
    </location>
</feature>
<protein>
    <submittedName>
        <fullName evidence="5">AraC family transcriptional regulator</fullName>
    </submittedName>
</protein>
<keyword evidence="2" id="KW-0238">DNA-binding</keyword>
<evidence type="ECO:0000256" key="1">
    <source>
        <dbReference type="ARBA" id="ARBA00023015"/>
    </source>
</evidence>
<dbReference type="PANTHER" id="PTHR47894">
    <property type="entry name" value="HTH-TYPE TRANSCRIPTIONAL REGULATOR GADX"/>
    <property type="match status" value="1"/>
</dbReference>
<dbReference type="Proteomes" id="UP001431902">
    <property type="component" value="Unassembled WGS sequence"/>
</dbReference>
<evidence type="ECO:0000256" key="3">
    <source>
        <dbReference type="ARBA" id="ARBA00023163"/>
    </source>
</evidence>
<dbReference type="InterPro" id="IPR009057">
    <property type="entry name" value="Homeodomain-like_sf"/>
</dbReference>
<dbReference type="RefSeq" id="WP_283225402.1">
    <property type="nucleotide sequence ID" value="NZ_JASGBH010000012.1"/>
</dbReference>
<keyword evidence="6" id="KW-1185">Reference proteome</keyword>
<dbReference type="Pfam" id="PF12833">
    <property type="entry name" value="HTH_18"/>
    <property type="match status" value="1"/>
</dbReference>
<evidence type="ECO:0000313" key="6">
    <source>
        <dbReference type="Proteomes" id="UP001431902"/>
    </source>
</evidence>
<sequence length="337" mass="38211">MATTLSSRAETPIAFIKAMVQAYDLRGMDPSGALKKAQIAPKTLQQSDARVTALQMEWMSEAAMRELDDEALGWFRRRLPWGSYGMLVRASLTAPTLGVALSRWCRHHNLLTDDIALVLTQSEGLAHIELHEQHDLKGLREFCTVSVLRNALGVACWLTDSRIPLAATHLHFAPPPHVESYQVLFDGPSHFHAPHSRLSFDAGYLQLPLRRDEAALQRMLQRALLLTVRPYRRDRLLVEKVRQTLAEHPQHSRNADDLAAWLNLSPRTLHRQLKEEGANLQALKDSVRQQRARELLLRTSKPLKQIAAEVGFHNEKSFMRAFKGWTGHAPDAFRQIS</sequence>
<dbReference type="Gene3D" id="1.10.10.60">
    <property type="entry name" value="Homeodomain-like"/>
    <property type="match status" value="1"/>
</dbReference>
<dbReference type="Pfam" id="PF12625">
    <property type="entry name" value="Arabinose_bd"/>
    <property type="match status" value="1"/>
</dbReference>
<accession>A0ABT6XA95</accession>
<keyword evidence="3" id="KW-0804">Transcription</keyword>
<dbReference type="PROSITE" id="PS01124">
    <property type="entry name" value="HTH_ARAC_FAMILY_2"/>
    <property type="match status" value="1"/>
</dbReference>
<comment type="caution">
    <text evidence="5">The sequence shown here is derived from an EMBL/GenBank/DDBJ whole genome shotgun (WGS) entry which is preliminary data.</text>
</comment>
<dbReference type="EMBL" id="JASGBH010000012">
    <property type="protein sequence ID" value="MDI9235060.1"/>
    <property type="molecule type" value="Genomic_DNA"/>
</dbReference>
<gene>
    <name evidence="5" type="ORF">QLQ16_14565</name>
</gene>